<evidence type="ECO:0000256" key="1">
    <source>
        <dbReference type="ARBA" id="ARBA00022598"/>
    </source>
</evidence>
<dbReference type="Gene3D" id="3.30.300.30">
    <property type="match status" value="1"/>
</dbReference>
<protein>
    <submittedName>
        <fullName evidence="4">2,3-dihydroxybenzoate-AMP ligase</fullName>
    </submittedName>
</protein>
<dbReference type="EMBL" id="VFOZ01000001">
    <property type="protein sequence ID" value="TQM00864.1"/>
    <property type="molecule type" value="Genomic_DNA"/>
</dbReference>
<dbReference type="PANTHER" id="PTHR43767:SF1">
    <property type="entry name" value="NONRIBOSOMAL PEPTIDE SYNTHASE PES1 (EUROFUNG)-RELATED"/>
    <property type="match status" value="1"/>
</dbReference>
<dbReference type="Pfam" id="PF13193">
    <property type="entry name" value="AMP-binding_C"/>
    <property type="match status" value="1"/>
</dbReference>
<dbReference type="InterPro" id="IPR045851">
    <property type="entry name" value="AMP-bd_C_sf"/>
</dbReference>
<dbReference type="InterPro" id="IPR000873">
    <property type="entry name" value="AMP-dep_synth/lig_dom"/>
</dbReference>
<evidence type="ECO:0000259" key="3">
    <source>
        <dbReference type="Pfam" id="PF13193"/>
    </source>
</evidence>
<feature type="domain" description="AMP-binding enzyme C-terminal" evidence="3">
    <location>
        <begin position="459"/>
        <end position="532"/>
    </location>
</feature>
<dbReference type="FunFam" id="2.30.38.10:FF:000003">
    <property type="entry name" value="Vibriobactin-specific 2,3-dihydroxybenzoate-AMP ligase"/>
    <property type="match status" value="1"/>
</dbReference>
<evidence type="ECO:0000313" key="4">
    <source>
        <dbReference type="EMBL" id="TQM00864.1"/>
    </source>
</evidence>
<keyword evidence="1 4" id="KW-0436">Ligase</keyword>
<proteinExistence type="predicted"/>
<dbReference type="Proteomes" id="UP000316096">
    <property type="component" value="Unassembled WGS sequence"/>
</dbReference>
<sequence length="563" mass="61062">MDTPTDPGMVPWPADQAARYTAAGHWRGRPLGHWMWTWARRRGPHTAVVDGDRRISYLELARRADALADHLLDHGLGNGDKIVVQLPGGWKYLTLFFACQRIGVVPVLALMAHRERELAYFADLAGAKALVVPDEFNDFDHQELAADVARDGDRSLQVFVTGPGCRDGHVALDPLMEMPDDGEGLRGKLNALAPGSRQLALLLLSGGTTGMSKLVPRTHDDYEYNARRSAEVSGFGPGTVYLVVLPAAHNFPLGSPGILGTLLSGGRVVFAPSPRPEVAFPLIERERVTVTSLVPSIAQRWVEAAAVESYDLSCLHVVQVGGSVLAPEFAARVGAALGCTLQQVYGMAEGLLNYTRLDDPESVVLRTQGRPISPDDEVRIVDEFRRPVPPGTPGELQARGPYTIRGYYAAPESNAVTFTSDGWYRSGDIVRMHPTGNLVVEGRIKDVINRGGEKISATEVEAVVKALPQVAQAAAIPVPDPVLGERICVCVVLRPGGDLTLDELRREDGVAKYKIPEQLEIFTDLPLTPVGKVDKKELCILVERRRGSRQEIPPLGDVGVPTP</sequence>
<comment type="caution">
    <text evidence="4">The sequence shown here is derived from an EMBL/GenBank/DDBJ whole genome shotgun (WGS) entry which is preliminary data.</text>
</comment>
<dbReference type="InterPro" id="IPR050237">
    <property type="entry name" value="ATP-dep_AMP-bd_enzyme"/>
</dbReference>
<feature type="domain" description="AMP-dependent synthetase/ligase" evidence="2">
    <location>
        <begin position="37"/>
        <end position="408"/>
    </location>
</feature>
<dbReference type="InterPro" id="IPR025110">
    <property type="entry name" value="AMP-bd_C"/>
</dbReference>
<gene>
    <name evidence="4" type="ORF">FB559_6587</name>
</gene>
<dbReference type="Gene3D" id="3.40.50.980">
    <property type="match status" value="2"/>
</dbReference>
<keyword evidence="5" id="KW-1185">Reference proteome</keyword>
<dbReference type="AlphaFoldDB" id="A0A543CUS4"/>
<dbReference type="GO" id="GO:0016878">
    <property type="term" value="F:acid-thiol ligase activity"/>
    <property type="evidence" value="ECO:0007669"/>
    <property type="project" value="UniProtKB-ARBA"/>
</dbReference>
<dbReference type="OrthoDB" id="9803968at2"/>
<dbReference type="PANTHER" id="PTHR43767">
    <property type="entry name" value="LONG-CHAIN-FATTY-ACID--COA LIGASE"/>
    <property type="match status" value="1"/>
</dbReference>
<accession>A0A543CUS4</accession>
<name>A0A543CUS4_9ACTN</name>
<evidence type="ECO:0000259" key="2">
    <source>
        <dbReference type="Pfam" id="PF00501"/>
    </source>
</evidence>
<dbReference type="SUPFAM" id="SSF56801">
    <property type="entry name" value="Acetyl-CoA synthetase-like"/>
    <property type="match status" value="1"/>
</dbReference>
<reference evidence="4 5" key="1">
    <citation type="submission" date="2019-06" db="EMBL/GenBank/DDBJ databases">
        <title>Sequencing the genomes of 1000 actinobacteria strains.</title>
        <authorList>
            <person name="Klenk H.-P."/>
        </authorList>
    </citation>
    <scope>NUCLEOTIDE SEQUENCE [LARGE SCALE GENOMIC DNA]</scope>
    <source>
        <strain evidence="4 5">DSM 102200</strain>
    </source>
</reference>
<dbReference type="PROSITE" id="PS00455">
    <property type="entry name" value="AMP_BINDING"/>
    <property type="match status" value="1"/>
</dbReference>
<dbReference type="InterPro" id="IPR020845">
    <property type="entry name" value="AMP-binding_CS"/>
</dbReference>
<evidence type="ECO:0000313" key="5">
    <source>
        <dbReference type="Proteomes" id="UP000316096"/>
    </source>
</evidence>
<organism evidence="4 5">
    <name type="scientific">Actinoallomurus bryophytorum</name>
    <dbReference type="NCBI Taxonomy" id="1490222"/>
    <lineage>
        <taxon>Bacteria</taxon>
        <taxon>Bacillati</taxon>
        <taxon>Actinomycetota</taxon>
        <taxon>Actinomycetes</taxon>
        <taxon>Streptosporangiales</taxon>
        <taxon>Thermomonosporaceae</taxon>
        <taxon>Actinoallomurus</taxon>
    </lineage>
</organism>
<dbReference type="RefSeq" id="WP_141960745.1">
    <property type="nucleotide sequence ID" value="NZ_VFOZ01000001.1"/>
</dbReference>
<dbReference type="Pfam" id="PF00501">
    <property type="entry name" value="AMP-binding"/>
    <property type="match status" value="1"/>
</dbReference>
<dbReference type="Gene3D" id="2.30.38.10">
    <property type="entry name" value="Luciferase, Domain 3"/>
    <property type="match status" value="1"/>
</dbReference>